<name>A0A286DPT8_9GAMM</name>
<dbReference type="Pfam" id="PF01633">
    <property type="entry name" value="Choline_kinase"/>
    <property type="match status" value="1"/>
</dbReference>
<dbReference type="AlphaFoldDB" id="A0A286DPT8"/>
<accession>A0A286DPT8</accession>
<dbReference type="GO" id="GO:0006646">
    <property type="term" value="P:phosphatidylethanolamine biosynthetic process"/>
    <property type="evidence" value="ECO:0007669"/>
    <property type="project" value="TreeGrafter"/>
</dbReference>
<gene>
    <name evidence="1" type="ORF">SAMN06273570_4769</name>
</gene>
<dbReference type="SUPFAM" id="SSF56112">
    <property type="entry name" value="Protein kinase-like (PK-like)"/>
    <property type="match status" value="1"/>
</dbReference>
<dbReference type="Gene3D" id="3.90.1200.10">
    <property type="match status" value="1"/>
</dbReference>
<dbReference type="RefSeq" id="WP_320204530.1">
    <property type="nucleotide sequence ID" value="NZ_OCMY01000002.1"/>
</dbReference>
<keyword evidence="2" id="KW-1185">Reference proteome</keyword>
<evidence type="ECO:0000313" key="1">
    <source>
        <dbReference type="EMBL" id="SOD60641.1"/>
    </source>
</evidence>
<keyword evidence="1" id="KW-0418">Kinase</keyword>
<dbReference type="InterPro" id="IPR011009">
    <property type="entry name" value="Kinase-like_dom_sf"/>
</dbReference>
<dbReference type="PANTHER" id="PTHR22603:SF66">
    <property type="entry name" value="ETHANOLAMINE KINASE"/>
    <property type="match status" value="1"/>
</dbReference>
<organism evidence="1 2">
    <name type="scientific">Candidatus Pantoea floridensis</name>
    <dbReference type="NCBI Taxonomy" id="1938870"/>
    <lineage>
        <taxon>Bacteria</taxon>
        <taxon>Pseudomonadati</taxon>
        <taxon>Pseudomonadota</taxon>
        <taxon>Gammaproteobacteria</taxon>
        <taxon>Enterobacterales</taxon>
        <taxon>Erwiniaceae</taxon>
        <taxon>Pantoea</taxon>
    </lineage>
</organism>
<evidence type="ECO:0000313" key="2">
    <source>
        <dbReference type="Proteomes" id="UP000219271"/>
    </source>
</evidence>
<protein>
    <submittedName>
        <fullName evidence="1">Thiamine kinase</fullName>
    </submittedName>
</protein>
<dbReference type="GO" id="GO:0005737">
    <property type="term" value="C:cytoplasm"/>
    <property type="evidence" value="ECO:0007669"/>
    <property type="project" value="TreeGrafter"/>
</dbReference>
<proteinExistence type="predicted"/>
<dbReference type="CDD" id="cd05151">
    <property type="entry name" value="ChoK-like"/>
    <property type="match status" value="1"/>
</dbReference>
<sequence>MMSKRPGEAQNWQEQRVEQAIAAMPEWQGRAVHYRPVSGGISNANWHVSVDGAPCAYFVKIPGEGTERFINRETAHEASLKAAQTGYGVPVVAFLRELGVEVFEFIDGWRASSNLDFQQPAIRHRALHGLKSFNDQPLLKQNKTVFDMLNEHIEQVKALNVVFTAEAIWLHKQAERAQQALEAAGLDLVPCMNDTLAGNFMLNAQQDIRLVDFEYASNNDRCYELALWFGEMFFTPQIEHELLEDYFGKVDSALFARVQIHKYLADMKWSTWAIIQHHVADIDFDFSKYGAWKNLRARSVLHHPDWENWLRAV</sequence>
<keyword evidence="1" id="KW-0808">Transferase</keyword>
<dbReference type="Proteomes" id="UP000219271">
    <property type="component" value="Unassembled WGS sequence"/>
</dbReference>
<dbReference type="GO" id="GO:0004305">
    <property type="term" value="F:ethanolamine kinase activity"/>
    <property type="evidence" value="ECO:0007669"/>
    <property type="project" value="TreeGrafter"/>
</dbReference>
<reference evidence="2" key="1">
    <citation type="submission" date="2017-09" db="EMBL/GenBank/DDBJ databases">
        <authorList>
            <person name="Varghese N."/>
            <person name="Submissions S."/>
        </authorList>
    </citation>
    <scope>NUCLEOTIDE SEQUENCE [LARGE SCALE GENOMIC DNA]</scope>
    <source>
        <strain evidence="2">JKS000234</strain>
    </source>
</reference>
<dbReference type="Gene3D" id="3.30.200.20">
    <property type="entry name" value="Phosphorylase Kinase, domain 1"/>
    <property type="match status" value="1"/>
</dbReference>
<dbReference type="EMBL" id="OCMY01000002">
    <property type="protein sequence ID" value="SOD60641.1"/>
    <property type="molecule type" value="Genomic_DNA"/>
</dbReference>
<dbReference type="PANTHER" id="PTHR22603">
    <property type="entry name" value="CHOLINE/ETHANOALAMINE KINASE"/>
    <property type="match status" value="1"/>
</dbReference>